<dbReference type="GO" id="GO:0009908">
    <property type="term" value="P:flower development"/>
    <property type="evidence" value="ECO:0007669"/>
    <property type="project" value="UniProtKB-KW"/>
</dbReference>
<protein>
    <submittedName>
        <fullName evidence="7">Protein FLX-like 2</fullName>
    </submittedName>
</protein>
<name>A0A371FI14_MUCPR</name>
<keyword evidence="2" id="KW-0217">Developmental protein</keyword>
<comment type="similarity">
    <text evidence="1">Belongs to the FLX family.</text>
</comment>
<dbReference type="AlphaFoldDB" id="A0A371FI14"/>
<evidence type="ECO:0000256" key="5">
    <source>
        <dbReference type="ARBA" id="ARBA00023089"/>
    </source>
</evidence>
<dbReference type="Proteomes" id="UP000257109">
    <property type="component" value="Unassembled WGS sequence"/>
</dbReference>
<accession>A0A371FI14</accession>
<dbReference type="PANTHER" id="PTHR33405:SF18">
    <property type="entry name" value="PROTEIN FLX-LIKE 4"/>
    <property type="match status" value="1"/>
</dbReference>
<evidence type="ECO:0000256" key="3">
    <source>
        <dbReference type="ARBA" id="ARBA00022782"/>
    </source>
</evidence>
<organism evidence="7 8">
    <name type="scientific">Mucuna pruriens</name>
    <name type="common">Velvet bean</name>
    <name type="synonym">Dolichos pruriens</name>
    <dbReference type="NCBI Taxonomy" id="157652"/>
    <lineage>
        <taxon>Eukaryota</taxon>
        <taxon>Viridiplantae</taxon>
        <taxon>Streptophyta</taxon>
        <taxon>Embryophyta</taxon>
        <taxon>Tracheophyta</taxon>
        <taxon>Spermatophyta</taxon>
        <taxon>Magnoliopsida</taxon>
        <taxon>eudicotyledons</taxon>
        <taxon>Gunneridae</taxon>
        <taxon>Pentapetalae</taxon>
        <taxon>rosids</taxon>
        <taxon>fabids</taxon>
        <taxon>Fabales</taxon>
        <taxon>Fabaceae</taxon>
        <taxon>Papilionoideae</taxon>
        <taxon>50 kb inversion clade</taxon>
        <taxon>NPAAA clade</taxon>
        <taxon>indigoferoid/millettioid clade</taxon>
        <taxon>Phaseoleae</taxon>
        <taxon>Mucuna</taxon>
    </lineage>
</organism>
<evidence type="ECO:0000256" key="1">
    <source>
        <dbReference type="ARBA" id="ARBA00005405"/>
    </source>
</evidence>
<evidence type="ECO:0000256" key="4">
    <source>
        <dbReference type="ARBA" id="ARBA00023054"/>
    </source>
</evidence>
<reference evidence="7" key="1">
    <citation type="submission" date="2018-05" db="EMBL/GenBank/DDBJ databases">
        <title>Draft genome of Mucuna pruriens seed.</title>
        <authorList>
            <person name="Nnadi N.E."/>
            <person name="Vos R."/>
            <person name="Hasami M.H."/>
            <person name="Devisetty U.K."/>
            <person name="Aguiy J.C."/>
        </authorList>
    </citation>
    <scope>NUCLEOTIDE SEQUENCE [LARGE SCALE GENOMIC DNA]</scope>
    <source>
        <strain evidence="7">JCA_2017</strain>
    </source>
</reference>
<comment type="caution">
    <text evidence="7">The sequence shown here is derived from an EMBL/GenBank/DDBJ whole genome shotgun (WGS) entry which is preliminary data.</text>
</comment>
<evidence type="ECO:0000313" key="7">
    <source>
        <dbReference type="EMBL" id="RDX77945.1"/>
    </source>
</evidence>
<sequence>MRSIHTESNIQIRFLLDKIVKGEVDIRAGDNVKKDLQQAPVEAQSLAVSKQELSAQIQRATQELKKVHSDVKNIPDLQPELDSLVQERQRLRATFEYENNLECQQESKCTKSVCGENNISSADADGRTHGQMAAGQVEECMIPIDDNNGITAINGVGVSGSLWSNPCQEGDPASCRPYRKNPN</sequence>
<keyword evidence="5" id="KW-0287">Flowering</keyword>
<dbReference type="InterPro" id="IPR040353">
    <property type="entry name" value="FLX/FLX-like"/>
</dbReference>
<feature type="coiled-coil region" evidence="6">
    <location>
        <begin position="43"/>
        <end position="70"/>
    </location>
</feature>
<dbReference type="STRING" id="157652.A0A371FI14"/>
<dbReference type="EMBL" id="QJKJ01009026">
    <property type="protein sequence ID" value="RDX77945.1"/>
    <property type="molecule type" value="Genomic_DNA"/>
</dbReference>
<dbReference type="PANTHER" id="PTHR33405">
    <property type="entry name" value="PROTEIN FLX-LIKE 2"/>
    <property type="match status" value="1"/>
</dbReference>
<evidence type="ECO:0000256" key="2">
    <source>
        <dbReference type="ARBA" id="ARBA00022473"/>
    </source>
</evidence>
<keyword evidence="8" id="KW-1185">Reference proteome</keyword>
<evidence type="ECO:0000256" key="6">
    <source>
        <dbReference type="SAM" id="Coils"/>
    </source>
</evidence>
<dbReference type="GO" id="GO:0030154">
    <property type="term" value="P:cell differentiation"/>
    <property type="evidence" value="ECO:0007669"/>
    <property type="project" value="UniProtKB-KW"/>
</dbReference>
<feature type="non-terminal residue" evidence="7">
    <location>
        <position position="1"/>
    </location>
</feature>
<keyword evidence="3" id="KW-0221">Differentiation</keyword>
<keyword evidence="4 6" id="KW-0175">Coiled coil</keyword>
<dbReference type="OrthoDB" id="1899348at2759"/>
<proteinExistence type="inferred from homology"/>
<gene>
    <name evidence="7" type="primary">FLXL2</name>
    <name evidence="7" type="ORF">CR513_41850</name>
</gene>
<evidence type="ECO:0000313" key="8">
    <source>
        <dbReference type="Proteomes" id="UP000257109"/>
    </source>
</evidence>